<comment type="caution">
    <text evidence="1">The sequence shown here is derived from an EMBL/GenBank/DDBJ whole genome shotgun (WGS) entry which is preliminary data.</text>
</comment>
<protein>
    <submittedName>
        <fullName evidence="1">Uncharacterized protein</fullName>
    </submittedName>
</protein>
<name>A0A0W0FQK2_MONRR</name>
<organism evidence="1 2">
    <name type="scientific">Moniliophthora roreri</name>
    <name type="common">Frosty pod rot fungus</name>
    <name type="synonym">Monilia roreri</name>
    <dbReference type="NCBI Taxonomy" id="221103"/>
    <lineage>
        <taxon>Eukaryota</taxon>
        <taxon>Fungi</taxon>
        <taxon>Dikarya</taxon>
        <taxon>Basidiomycota</taxon>
        <taxon>Agaricomycotina</taxon>
        <taxon>Agaricomycetes</taxon>
        <taxon>Agaricomycetidae</taxon>
        <taxon>Agaricales</taxon>
        <taxon>Marasmiineae</taxon>
        <taxon>Marasmiaceae</taxon>
        <taxon>Moniliophthora</taxon>
    </lineage>
</organism>
<gene>
    <name evidence="1" type="ORF">WG66_8767</name>
</gene>
<proteinExistence type="predicted"/>
<evidence type="ECO:0000313" key="2">
    <source>
        <dbReference type="Proteomes" id="UP000054988"/>
    </source>
</evidence>
<dbReference type="AlphaFoldDB" id="A0A0W0FQK2"/>
<dbReference type="Proteomes" id="UP000054988">
    <property type="component" value="Unassembled WGS sequence"/>
</dbReference>
<accession>A0A0W0FQK2</accession>
<reference evidence="1 2" key="1">
    <citation type="submission" date="2015-12" db="EMBL/GenBank/DDBJ databases">
        <title>Draft genome sequence of Moniliophthora roreri, the causal agent of frosty pod rot of cacao.</title>
        <authorList>
            <person name="Aime M.C."/>
            <person name="Diaz-Valderrama J.R."/>
            <person name="Kijpornyongpan T."/>
            <person name="Phillips-Mora W."/>
        </authorList>
    </citation>
    <scope>NUCLEOTIDE SEQUENCE [LARGE SCALE GENOMIC DNA]</scope>
    <source>
        <strain evidence="1 2">MCA 2952</strain>
    </source>
</reference>
<sequence>MAILPSLKTANLVPSFSKAGPNGGWTSTMRLITRQKKSGEGRTIRSKPIDTRSDYIASQNMGFLKPFFDACALELERCPDARHLLLISHHPSVTVSPKVDIIGTERWFFWQVWKHKLQKGMEHDKEYS</sequence>
<evidence type="ECO:0000313" key="1">
    <source>
        <dbReference type="EMBL" id="KTB38659.1"/>
    </source>
</evidence>
<dbReference type="EMBL" id="LATX01001736">
    <property type="protein sequence ID" value="KTB38659.1"/>
    <property type="molecule type" value="Genomic_DNA"/>
</dbReference>